<feature type="transmembrane region" description="Helical" evidence="1">
    <location>
        <begin position="179"/>
        <end position="202"/>
    </location>
</feature>
<keyword evidence="1" id="KW-0812">Transmembrane</keyword>
<sequence length="229" mass="25280">MEMLKKRIWMCLAGVLLCGISVGFFKRAAFGVDPFQSFATGMNAVIPISYGTLYMILCAVFLAFVFVADRHYIGLATIINLTVVGYVADYSHQFLLWLFPDLSLFFRMLFLAVGIVVMCISSSLYFTADLGVSTYDAVSLIAANVWKIASFRVCRTVSDLICVALGLTLFLLGGGEFTAVFSFIGAGTVITAFLMGPMIEFFNRRLARPLLHGRSKKPSWDIDPEQLSP</sequence>
<dbReference type="PANTHER" id="PTHR40078:SF1">
    <property type="entry name" value="INTEGRAL MEMBRANE PROTEIN"/>
    <property type="match status" value="1"/>
</dbReference>
<reference evidence="2" key="2">
    <citation type="journal article" date="2021" name="PeerJ">
        <title>Extensive microbial diversity within the chicken gut microbiome revealed by metagenomics and culture.</title>
        <authorList>
            <person name="Gilroy R."/>
            <person name="Ravi A."/>
            <person name="Getino M."/>
            <person name="Pursley I."/>
            <person name="Horton D.L."/>
            <person name="Alikhan N.F."/>
            <person name="Baker D."/>
            <person name="Gharbi K."/>
            <person name="Hall N."/>
            <person name="Watson M."/>
            <person name="Adriaenssens E.M."/>
            <person name="Foster-Nyarko E."/>
            <person name="Jarju S."/>
            <person name="Secka A."/>
            <person name="Antonio M."/>
            <person name="Oren A."/>
            <person name="Chaudhuri R.R."/>
            <person name="La Ragione R."/>
            <person name="Hildebrand F."/>
            <person name="Pallen M.J."/>
        </authorList>
    </citation>
    <scope>NUCLEOTIDE SEQUENCE</scope>
    <source>
        <strain evidence="2">ChiBcec2-4451</strain>
    </source>
</reference>
<keyword evidence="1" id="KW-0472">Membrane</keyword>
<keyword evidence="1" id="KW-1133">Transmembrane helix</keyword>
<feature type="non-terminal residue" evidence="2">
    <location>
        <position position="229"/>
    </location>
</feature>
<evidence type="ECO:0000256" key="1">
    <source>
        <dbReference type="SAM" id="Phobius"/>
    </source>
</evidence>
<protein>
    <recommendedName>
        <fullName evidence="4">YitT family protein</fullName>
    </recommendedName>
</protein>
<organism evidence="2 3">
    <name type="scientific">Candidatus Pullilachnospira stercoravium</name>
    <dbReference type="NCBI Taxonomy" id="2840913"/>
    <lineage>
        <taxon>Bacteria</taxon>
        <taxon>Bacillati</taxon>
        <taxon>Bacillota</taxon>
        <taxon>Clostridia</taxon>
        <taxon>Lachnospirales</taxon>
        <taxon>Lachnospiraceae</taxon>
        <taxon>Lachnospiraceae incertae sedis</taxon>
        <taxon>Candidatus Pullilachnospira</taxon>
    </lineage>
</organism>
<evidence type="ECO:0000313" key="3">
    <source>
        <dbReference type="Proteomes" id="UP000886723"/>
    </source>
</evidence>
<evidence type="ECO:0008006" key="4">
    <source>
        <dbReference type="Google" id="ProtNLM"/>
    </source>
</evidence>
<gene>
    <name evidence="2" type="ORF">IAA63_02785</name>
</gene>
<dbReference type="EMBL" id="DVON01000053">
    <property type="protein sequence ID" value="HIV12051.1"/>
    <property type="molecule type" value="Genomic_DNA"/>
</dbReference>
<reference evidence="2" key="1">
    <citation type="submission" date="2020-10" db="EMBL/GenBank/DDBJ databases">
        <authorList>
            <person name="Gilroy R."/>
        </authorList>
    </citation>
    <scope>NUCLEOTIDE SEQUENCE</scope>
    <source>
        <strain evidence="2">ChiBcec2-4451</strain>
    </source>
</reference>
<feature type="transmembrane region" description="Helical" evidence="1">
    <location>
        <begin position="47"/>
        <end position="67"/>
    </location>
</feature>
<feature type="transmembrane region" description="Helical" evidence="1">
    <location>
        <begin position="153"/>
        <end position="173"/>
    </location>
</feature>
<dbReference type="InterPro" id="IPR038750">
    <property type="entry name" value="YczE/YyaS-like"/>
</dbReference>
<feature type="transmembrane region" description="Helical" evidence="1">
    <location>
        <begin position="72"/>
        <end position="88"/>
    </location>
</feature>
<evidence type="ECO:0000313" key="2">
    <source>
        <dbReference type="EMBL" id="HIV12051.1"/>
    </source>
</evidence>
<comment type="caution">
    <text evidence="2">The sequence shown here is derived from an EMBL/GenBank/DDBJ whole genome shotgun (WGS) entry which is preliminary data.</text>
</comment>
<dbReference type="Pfam" id="PF19700">
    <property type="entry name" value="DUF6198"/>
    <property type="match status" value="1"/>
</dbReference>
<feature type="transmembrane region" description="Helical" evidence="1">
    <location>
        <begin position="108"/>
        <end position="132"/>
    </location>
</feature>
<dbReference type="Proteomes" id="UP000886723">
    <property type="component" value="Unassembled WGS sequence"/>
</dbReference>
<dbReference type="PANTHER" id="PTHR40078">
    <property type="entry name" value="INTEGRAL MEMBRANE PROTEIN-RELATED"/>
    <property type="match status" value="1"/>
</dbReference>
<name>A0A9D1NTM1_9FIRM</name>
<dbReference type="AlphaFoldDB" id="A0A9D1NTM1"/>
<proteinExistence type="predicted"/>
<accession>A0A9D1NTM1</accession>